<dbReference type="EMBL" id="CAVNYO010000182">
    <property type="protein sequence ID" value="CAK5272592.1"/>
    <property type="molecule type" value="Genomic_DNA"/>
</dbReference>
<dbReference type="Proteomes" id="UP001295794">
    <property type="component" value="Unassembled WGS sequence"/>
</dbReference>
<gene>
    <name evidence="1" type="ORF">MYCIT1_LOCUS17598</name>
    <name evidence="2" type="ORF">MYCIT1_LOCUS18342</name>
</gene>
<protein>
    <submittedName>
        <fullName evidence="2">Uncharacterized protein</fullName>
    </submittedName>
</protein>
<evidence type="ECO:0000313" key="1">
    <source>
        <dbReference type="EMBL" id="CAK5272063.1"/>
    </source>
</evidence>
<dbReference type="AlphaFoldDB" id="A0AAD2Q4B7"/>
<evidence type="ECO:0000313" key="3">
    <source>
        <dbReference type="Proteomes" id="UP001295794"/>
    </source>
</evidence>
<proteinExistence type="predicted"/>
<comment type="caution">
    <text evidence="2">The sequence shown here is derived from an EMBL/GenBank/DDBJ whole genome shotgun (WGS) entry which is preliminary data.</text>
</comment>
<dbReference type="EMBL" id="CAVNYO010000181">
    <property type="protein sequence ID" value="CAK5272063.1"/>
    <property type="molecule type" value="Genomic_DNA"/>
</dbReference>
<accession>A0AAD2Q4B7</accession>
<sequence length="299" mass="33897">MESGIMEVDLSGTPDSAKVLSYNFTGGMCAKPPIMSRTEHPPILSKAYSYSAVAQILLAGTRIPYDREQTSLGDQGLHHPKFIDQGMRMEVSMLGREFTDFVKMGKNLEGQLYFNAFDSLEQRDEVSYYIERYIAPLERSAHVWIRFFTEDIDQCHAEFFGPDPDNTAESTGMDRITRSGTWDRLDVGSVPGEVRKLADVHSLRFTLRTLNVRAIIPVPDDNPLAHQSVNYAGGTFYFTDLKAVFSGAYAAYDDRRIVFYKDRGSSHIVGYFIPYEMPGNDLASLRTLHFQQISWENIQ</sequence>
<keyword evidence="3" id="KW-1185">Reference proteome</keyword>
<evidence type="ECO:0000313" key="2">
    <source>
        <dbReference type="EMBL" id="CAK5272592.1"/>
    </source>
</evidence>
<reference evidence="2" key="1">
    <citation type="submission" date="2023-11" db="EMBL/GenBank/DDBJ databases">
        <authorList>
            <person name="De Vega J J."/>
            <person name="De Vega J J."/>
        </authorList>
    </citation>
    <scope>NUCLEOTIDE SEQUENCE</scope>
</reference>
<name>A0AAD2Q4B7_9AGAR</name>
<organism evidence="2 3">
    <name type="scientific">Mycena citricolor</name>
    <dbReference type="NCBI Taxonomy" id="2018698"/>
    <lineage>
        <taxon>Eukaryota</taxon>
        <taxon>Fungi</taxon>
        <taxon>Dikarya</taxon>
        <taxon>Basidiomycota</taxon>
        <taxon>Agaricomycotina</taxon>
        <taxon>Agaricomycetes</taxon>
        <taxon>Agaricomycetidae</taxon>
        <taxon>Agaricales</taxon>
        <taxon>Marasmiineae</taxon>
        <taxon>Mycenaceae</taxon>
        <taxon>Mycena</taxon>
    </lineage>
</organism>